<keyword evidence="2" id="KW-1185">Reference proteome</keyword>
<organism evidence="1 2">
    <name type="scientific">Ligilactobacillus salivarius (strain UCC118)</name>
    <name type="common">Lactobacillus salivarius</name>
    <dbReference type="NCBI Taxonomy" id="362948"/>
    <lineage>
        <taxon>Bacteria</taxon>
        <taxon>Bacillati</taxon>
        <taxon>Bacillota</taxon>
        <taxon>Bacilli</taxon>
        <taxon>Lactobacillales</taxon>
        <taxon>Lactobacillaceae</taxon>
        <taxon>Ligilactobacillus</taxon>
    </lineage>
</organism>
<dbReference type="PATRIC" id="fig|362948.14.peg.823"/>
<dbReference type="OrthoDB" id="9812611at2"/>
<dbReference type="EMBL" id="CP000233">
    <property type="protein sequence ID" value="ABD99555.1"/>
    <property type="molecule type" value="Genomic_DNA"/>
</dbReference>
<name>A0JQI5_LIGS1</name>
<sequence length="43" mass="4851">MNELVIMHDKQAVTTSLVLAEVFEKQHKNVIQAIEAKIESAEN</sequence>
<evidence type="ECO:0000313" key="2">
    <source>
        <dbReference type="Proteomes" id="UP000006559"/>
    </source>
</evidence>
<evidence type="ECO:0000313" key="1">
    <source>
        <dbReference type="EMBL" id="ABD99555.1"/>
    </source>
</evidence>
<protein>
    <submittedName>
        <fullName evidence="1">Phage antirepressor</fullName>
    </submittedName>
</protein>
<dbReference type="Proteomes" id="UP000006559">
    <property type="component" value="Chromosome"/>
</dbReference>
<dbReference type="AlphaFoldDB" id="A0JQI5"/>
<gene>
    <name evidence="1" type="ordered locus">LSL_0745</name>
</gene>
<proteinExistence type="predicted"/>
<dbReference type="KEGG" id="lsl:LSL_0745"/>
<reference evidence="1 2" key="1">
    <citation type="journal article" date="2006" name="Proc. Natl. Acad. Sci. U.S.A.">
        <title>Multireplicon genome architecture of Lactobacillus salivarius.</title>
        <authorList>
            <person name="Claesson M.J."/>
            <person name="Li Y."/>
            <person name="Leahy S."/>
            <person name="Canchaya C."/>
            <person name="van Pijkeren J.P."/>
            <person name="Cerdeno-Tarraga A.M."/>
            <person name="Parkhill J."/>
            <person name="Flynn S."/>
            <person name="O'Sullivan G.C."/>
            <person name="Collins J.K."/>
            <person name="Higgins D."/>
            <person name="Shanahan F."/>
            <person name="Fitzgerald G.F."/>
            <person name="van Sinderen D."/>
            <person name="O'Toole P.W."/>
        </authorList>
    </citation>
    <scope>NUCLEOTIDE SEQUENCE [LARGE SCALE GENOMIC DNA]</scope>
    <source>
        <strain evidence="1 2">UCC118</strain>
    </source>
</reference>
<accession>A0JQI5</accession>
<dbReference type="STRING" id="362948.LSL_0745"/>
<dbReference type="HOGENOM" id="CLU_205806_1_0_9"/>